<name>A0ABQ9W4C9_SAGOE</name>
<sequence length="64" mass="7358">MASSRGQFGRLCSTATPNTKLSGPDALLNRQSEIWKADWNVHLIEWDLDNEPDQEIPEKQYLSR</sequence>
<accession>A0ABQ9W4C9</accession>
<comment type="caution">
    <text evidence="2">The sequence shown here is derived from an EMBL/GenBank/DDBJ whole genome shotgun (WGS) entry which is preliminary data.</text>
</comment>
<keyword evidence="3" id="KW-1185">Reference proteome</keyword>
<proteinExistence type="predicted"/>
<gene>
    <name evidence="2" type="ORF">P7K49_003378</name>
</gene>
<evidence type="ECO:0000313" key="2">
    <source>
        <dbReference type="EMBL" id="KAK2116492.1"/>
    </source>
</evidence>
<feature type="region of interest" description="Disordered" evidence="1">
    <location>
        <begin position="1"/>
        <end position="24"/>
    </location>
</feature>
<dbReference type="EMBL" id="JASSZA010000002">
    <property type="protein sequence ID" value="KAK2116492.1"/>
    <property type="molecule type" value="Genomic_DNA"/>
</dbReference>
<dbReference type="Proteomes" id="UP001266305">
    <property type="component" value="Unassembled WGS sequence"/>
</dbReference>
<evidence type="ECO:0000256" key="1">
    <source>
        <dbReference type="SAM" id="MobiDB-lite"/>
    </source>
</evidence>
<organism evidence="2 3">
    <name type="scientific">Saguinus oedipus</name>
    <name type="common">Cotton-top tamarin</name>
    <name type="synonym">Oedipomidas oedipus</name>
    <dbReference type="NCBI Taxonomy" id="9490"/>
    <lineage>
        <taxon>Eukaryota</taxon>
        <taxon>Metazoa</taxon>
        <taxon>Chordata</taxon>
        <taxon>Craniata</taxon>
        <taxon>Vertebrata</taxon>
        <taxon>Euteleostomi</taxon>
        <taxon>Mammalia</taxon>
        <taxon>Eutheria</taxon>
        <taxon>Euarchontoglires</taxon>
        <taxon>Primates</taxon>
        <taxon>Haplorrhini</taxon>
        <taxon>Platyrrhini</taxon>
        <taxon>Cebidae</taxon>
        <taxon>Callitrichinae</taxon>
        <taxon>Saguinus</taxon>
    </lineage>
</organism>
<protein>
    <submittedName>
        <fullName evidence="2">Uncharacterized protein</fullName>
    </submittedName>
</protein>
<reference evidence="2 3" key="1">
    <citation type="submission" date="2023-05" db="EMBL/GenBank/DDBJ databases">
        <title>B98-5 Cell Line De Novo Hybrid Assembly: An Optical Mapping Approach.</title>
        <authorList>
            <person name="Kananen K."/>
            <person name="Auerbach J.A."/>
            <person name="Kautto E."/>
            <person name="Blachly J.S."/>
        </authorList>
    </citation>
    <scope>NUCLEOTIDE SEQUENCE [LARGE SCALE GENOMIC DNA]</scope>
    <source>
        <strain evidence="2">B95-8</strain>
        <tissue evidence="2">Cell line</tissue>
    </source>
</reference>
<evidence type="ECO:0000313" key="3">
    <source>
        <dbReference type="Proteomes" id="UP001266305"/>
    </source>
</evidence>
<feature type="non-terminal residue" evidence="2">
    <location>
        <position position="64"/>
    </location>
</feature>